<proteinExistence type="predicted"/>
<dbReference type="Proteomes" id="UP000636479">
    <property type="component" value="Unassembled WGS sequence"/>
</dbReference>
<gene>
    <name evidence="3" type="ORF">MIND_00055900</name>
</gene>
<feature type="domain" description="Xylanolytic transcriptional activator regulatory" evidence="2">
    <location>
        <begin position="234"/>
        <end position="307"/>
    </location>
</feature>
<evidence type="ECO:0000256" key="1">
    <source>
        <dbReference type="ARBA" id="ARBA00023242"/>
    </source>
</evidence>
<dbReference type="InterPro" id="IPR007219">
    <property type="entry name" value="XnlR_reg_dom"/>
</dbReference>
<comment type="caution">
    <text evidence="3">The sequence shown here is derived from an EMBL/GenBank/DDBJ whole genome shotgun (WGS) entry which is preliminary data.</text>
</comment>
<dbReference type="CDD" id="cd12148">
    <property type="entry name" value="fungal_TF_MHR"/>
    <property type="match status" value="1"/>
</dbReference>
<sequence>MEALLRKLLPGIDFTEHLENDTDIEPLRPHPVEALPRNDADSIAQTLSKLQLDPEKNRFFGKSSGIQLVQVALNFQSNLTGIAPEITRRLQKRTEFWQPAFWIYPPLGDDSPKYEFPEPALMTSLIDLYFERIHPYYPLLHQPTFRTQVADELHLRDHRFAATLLMVCALGARHSEDPNVLLDNSFLRHTAGWKWHNQVRVLPKNLIYKPDLYELQTIALSSIYLQGLSSTAIGWNQIGFGLRRAQDVGAHRRRKDALSNSADNERWKRVFWVLLCQEWDTGTTTGRPIAMHEQDFDQVYPIECDDEFWDTNFEQPSNKPSQLTYFIYLIKLLEIQAAVTSNIYITRKPRDFSGQVSSPSDAQSIMAFDSSLNSWLSQVPDHLKWDPERQDKIHFHQSALLHTRFFYVQILLHRPFIPAPLELTKAGALPSLAICTSAARSVVGIFEALLKRNEHLESFFLTMAFTAGIVLLLNAWSGKRSGFAYNPVKELEQVEMCLKLLRSGEEQHRVAGRYSDILTRLMDAGARDTLEVLLDMKPPALTVVPPSPQPGYEAYSAQDWSYSNFPNLDNLLNTDSPFVFPDGDFPRSRQSQ</sequence>
<dbReference type="GeneID" id="59340041"/>
<name>A0A8H6TEQ7_9AGAR</name>
<reference evidence="3" key="1">
    <citation type="submission" date="2020-05" db="EMBL/GenBank/DDBJ databases">
        <title>Mycena genomes resolve the evolution of fungal bioluminescence.</title>
        <authorList>
            <person name="Tsai I.J."/>
        </authorList>
    </citation>
    <scope>NUCLEOTIDE SEQUENCE</scope>
    <source>
        <strain evidence="3">171206Taipei</strain>
    </source>
</reference>
<dbReference type="PANTHER" id="PTHR46910:SF38">
    <property type="entry name" value="ZN(2)-C6 FUNGAL-TYPE DOMAIN-CONTAINING PROTEIN"/>
    <property type="match status" value="1"/>
</dbReference>
<evidence type="ECO:0000313" key="4">
    <source>
        <dbReference type="Proteomes" id="UP000636479"/>
    </source>
</evidence>
<dbReference type="RefSeq" id="XP_037225435.1">
    <property type="nucleotide sequence ID" value="XM_037357525.1"/>
</dbReference>
<evidence type="ECO:0000259" key="2">
    <source>
        <dbReference type="SMART" id="SM00906"/>
    </source>
</evidence>
<keyword evidence="1" id="KW-0539">Nucleus</keyword>
<dbReference type="EMBL" id="JACAZF010000001">
    <property type="protein sequence ID" value="KAF7315412.1"/>
    <property type="molecule type" value="Genomic_DNA"/>
</dbReference>
<dbReference type="GO" id="GO:0003677">
    <property type="term" value="F:DNA binding"/>
    <property type="evidence" value="ECO:0007669"/>
    <property type="project" value="InterPro"/>
</dbReference>
<dbReference type="OrthoDB" id="4456959at2759"/>
<dbReference type="GO" id="GO:0006351">
    <property type="term" value="P:DNA-templated transcription"/>
    <property type="evidence" value="ECO:0007669"/>
    <property type="project" value="InterPro"/>
</dbReference>
<evidence type="ECO:0000313" key="3">
    <source>
        <dbReference type="EMBL" id="KAF7315412.1"/>
    </source>
</evidence>
<keyword evidence="4" id="KW-1185">Reference proteome</keyword>
<dbReference type="SMART" id="SM00906">
    <property type="entry name" value="Fungal_trans"/>
    <property type="match status" value="1"/>
</dbReference>
<dbReference type="GO" id="GO:0003700">
    <property type="term" value="F:DNA-binding transcription factor activity"/>
    <property type="evidence" value="ECO:0007669"/>
    <property type="project" value="InterPro"/>
</dbReference>
<organism evidence="3 4">
    <name type="scientific">Mycena indigotica</name>
    <dbReference type="NCBI Taxonomy" id="2126181"/>
    <lineage>
        <taxon>Eukaryota</taxon>
        <taxon>Fungi</taxon>
        <taxon>Dikarya</taxon>
        <taxon>Basidiomycota</taxon>
        <taxon>Agaricomycotina</taxon>
        <taxon>Agaricomycetes</taxon>
        <taxon>Agaricomycetidae</taxon>
        <taxon>Agaricales</taxon>
        <taxon>Marasmiineae</taxon>
        <taxon>Mycenaceae</taxon>
        <taxon>Mycena</taxon>
    </lineage>
</organism>
<dbReference type="Pfam" id="PF04082">
    <property type="entry name" value="Fungal_trans"/>
    <property type="match status" value="1"/>
</dbReference>
<dbReference type="GO" id="GO:0008270">
    <property type="term" value="F:zinc ion binding"/>
    <property type="evidence" value="ECO:0007669"/>
    <property type="project" value="InterPro"/>
</dbReference>
<protein>
    <recommendedName>
        <fullName evidence="2">Xylanolytic transcriptional activator regulatory domain-containing protein</fullName>
    </recommendedName>
</protein>
<dbReference type="AlphaFoldDB" id="A0A8H6TEQ7"/>
<dbReference type="PANTHER" id="PTHR46910">
    <property type="entry name" value="TRANSCRIPTION FACTOR PDR1"/>
    <property type="match status" value="1"/>
</dbReference>
<dbReference type="InterPro" id="IPR050987">
    <property type="entry name" value="AtrR-like"/>
</dbReference>
<accession>A0A8H6TEQ7</accession>